<organism evidence="2 3">
    <name type="scientific">Seminavis robusta</name>
    <dbReference type="NCBI Taxonomy" id="568900"/>
    <lineage>
        <taxon>Eukaryota</taxon>
        <taxon>Sar</taxon>
        <taxon>Stramenopiles</taxon>
        <taxon>Ochrophyta</taxon>
        <taxon>Bacillariophyta</taxon>
        <taxon>Bacillariophyceae</taxon>
        <taxon>Bacillariophycidae</taxon>
        <taxon>Naviculales</taxon>
        <taxon>Naviculaceae</taxon>
        <taxon>Seminavis</taxon>
    </lineage>
</organism>
<keyword evidence="1" id="KW-0472">Membrane</keyword>
<accession>A0A9N8E854</accession>
<comment type="caution">
    <text evidence="2">The sequence shown here is derived from an EMBL/GenBank/DDBJ whole genome shotgun (WGS) entry which is preliminary data.</text>
</comment>
<feature type="transmembrane region" description="Helical" evidence="1">
    <location>
        <begin position="6"/>
        <end position="28"/>
    </location>
</feature>
<reference evidence="2" key="1">
    <citation type="submission" date="2020-06" db="EMBL/GenBank/DDBJ databases">
        <authorList>
            <consortium name="Plant Systems Biology data submission"/>
        </authorList>
    </citation>
    <scope>NUCLEOTIDE SEQUENCE</scope>
    <source>
        <strain evidence="2">D6</strain>
    </source>
</reference>
<dbReference type="Proteomes" id="UP001153069">
    <property type="component" value="Unassembled WGS sequence"/>
</dbReference>
<name>A0A9N8E854_9STRA</name>
<gene>
    <name evidence="2" type="ORF">SEMRO_650_G181371.1</name>
</gene>
<evidence type="ECO:0000313" key="3">
    <source>
        <dbReference type="Proteomes" id="UP001153069"/>
    </source>
</evidence>
<proteinExistence type="predicted"/>
<sequence length="156" mass="17492">MNPILITILVSVCIPMVIPVFFALAVFAHQELRNWEEPKNKCWESLVTAPWVATNSLSCGVFGVIAVAASFAISFMFHETFLVCYSGLPDNAYSTMLLFVITIYYPYSLAVRALFVGKAFIWRTVGAGWVSGFFTAIVQWHWNNGHFANPPQLHDP</sequence>
<keyword evidence="3" id="KW-1185">Reference proteome</keyword>
<protein>
    <submittedName>
        <fullName evidence="2">Uncharacterized protein</fullName>
    </submittedName>
</protein>
<feature type="transmembrane region" description="Helical" evidence="1">
    <location>
        <begin position="120"/>
        <end position="142"/>
    </location>
</feature>
<keyword evidence="1" id="KW-0812">Transmembrane</keyword>
<dbReference type="EMBL" id="CAICTM010000649">
    <property type="protein sequence ID" value="CAB9514381.1"/>
    <property type="molecule type" value="Genomic_DNA"/>
</dbReference>
<keyword evidence="1" id="KW-1133">Transmembrane helix</keyword>
<feature type="transmembrane region" description="Helical" evidence="1">
    <location>
        <begin position="49"/>
        <end position="73"/>
    </location>
</feature>
<evidence type="ECO:0000313" key="2">
    <source>
        <dbReference type="EMBL" id="CAB9514381.1"/>
    </source>
</evidence>
<dbReference type="AlphaFoldDB" id="A0A9N8E854"/>
<evidence type="ECO:0000256" key="1">
    <source>
        <dbReference type="SAM" id="Phobius"/>
    </source>
</evidence>
<feature type="transmembrane region" description="Helical" evidence="1">
    <location>
        <begin position="93"/>
        <end position="115"/>
    </location>
</feature>